<feature type="non-terminal residue" evidence="2">
    <location>
        <position position="105"/>
    </location>
</feature>
<evidence type="ECO:0000313" key="2">
    <source>
        <dbReference type="EMBL" id="AES06283.1"/>
    </source>
</evidence>
<feature type="compositionally biased region" description="Basic and acidic residues" evidence="1">
    <location>
        <begin position="38"/>
        <end position="56"/>
    </location>
</feature>
<name>G9KN04_MUSPF</name>
<sequence length="105" mass="11307">PVRGPAGARGQGPAEEMPVLPHAQCLHWGPGPLLWLGHGDEEMHEPGGEPEHDAVGAEHLHLSYEESHGGRALRRVVSVDALHAHGRQRRGVLPVPHPLLRQPGP</sequence>
<feature type="region of interest" description="Disordered" evidence="1">
    <location>
        <begin position="86"/>
        <end position="105"/>
    </location>
</feature>
<keyword evidence="2" id="KW-0472">Membrane</keyword>
<evidence type="ECO:0000256" key="1">
    <source>
        <dbReference type="SAM" id="MobiDB-lite"/>
    </source>
</evidence>
<reference evidence="2" key="1">
    <citation type="journal article" date="2013" name="J. Virol.">
        <title>Sequencing, annotation, and characterization of the influenza ferret infectome.</title>
        <authorList>
            <person name="Leon A.J."/>
            <person name="Banner D."/>
            <person name="Xu L."/>
            <person name="Ran L."/>
            <person name="Peng Z."/>
            <person name="Yi K."/>
            <person name="Chen C."/>
            <person name="Xu F."/>
            <person name="Huang J."/>
            <person name="Zhao Z."/>
            <person name="Lin Z."/>
            <person name="Huang S.H."/>
            <person name="Fang Y."/>
            <person name="Kelvin A.A."/>
            <person name="Ross T.M."/>
            <person name="Farooqui A."/>
            <person name="Kelvin D.J."/>
        </authorList>
    </citation>
    <scope>NUCLEOTIDE SEQUENCE</scope>
    <source>
        <tissue evidence="2">Lungs</tissue>
    </source>
</reference>
<protein>
    <submittedName>
        <fullName evidence="2">Sema domain, seven thrombospondin repeats, transmembrane domain and short cytoplasmic domain, 5A</fullName>
    </submittedName>
</protein>
<proteinExistence type="evidence at transcript level"/>
<accession>G9KN04</accession>
<dbReference type="EMBL" id="JP017685">
    <property type="protein sequence ID" value="AES06283.1"/>
    <property type="molecule type" value="mRNA"/>
</dbReference>
<feature type="region of interest" description="Disordered" evidence="1">
    <location>
        <begin position="34"/>
        <end position="56"/>
    </location>
</feature>
<organism evidence="2">
    <name type="scientific">Mustela putorius furo</name>
    <name type="common">European domestic ferret</name>
    <name type="synonym">Mustela furo</name>
    <dbReference type="NCBI Taxonomy" id="9669"/>
    <lineage>
        <taxon>Eukaryota</taxon>
        <taxon>Metazoa</taxon>
        <taxon>Chordata</taxon>
        <taxon>Craniata</taxon>
        <taxon>Vertebrata</taxon>
        <taxon>Euteleostomi</taxon>
        <taxon>Mammalia</taxon>
        <taxon>Eutheria</taxon>
        <taxon>Laurasiatheria</taxon>
        <taxon>Carnivora</taxon>
        <taxon>Caniformia</taxon>
        <taxon>Musteloidea</taxon>
        <taxon>Mustelidae</taxon>
        <taxon>Mustelinae</taxon>
        <taxon>Mustela</taxon>
    </lineage>
</organism>
<feature type="non-terminal residue" evidence="2">
    <location>
        <position position="1"/>
    </location>
</feature>
<dbReference type="AlphaFoldDB" id="G9KN04"/>
<keyword evidence="2" id="KW-0812">Transmembrane</keyword>